<gene>
    <name evidence="9" type="ORF">HMPREF1624_07842</name>
</gene>
<evidence type="ECO:0000256" key="1">
    <source>
        <dbReference type="ARBA" id="ARBA00004173"/>
    </source>
</evidence>
<sequence length="502" mass="54532">MGAVVNGSRRLLTRSSTSLALLPARPRSTTVAGLTAAHLSATPTSSYASAFFSTTAVQAKGPVQHIRSGKQVQNVRKKRQVAHSGKPILPGERKAYRKRIVLSNSNALEVHGLEELTAEHLVPSSSSSSSSSESIEEVQNANTGRMLALPDTVVDKLRAIEAFKATQNFHLFRRPSLLLRSEAAALADRLQRDVAGNKQTVRLVIDGERITGKSTLLIQAAAQGFLNGWLVVSIPEAQELTTACTEYAPVPNTSPLQFTQPNYTLRLLQAVLAANGDLLTKYTTSRAYDDLVNPVAAGSTLHDLVSAAKEPDHAWPVFQALWAELCDPSTTTLPRPPVLFTLDGLAHIMRVSDYRAPNFERIHSHDLLLVRAFVDALGGATPFPHGAAILAATTRNNAPLNPTMDLAIRQRLAEQSKADDIPQPEPFFRHYDDRVSAALKTVEALELKGLNRTESRALLEYWAASGVLRERVDEGQVAQAMILSGNGVVGEMERAYLLSLRV</sequence>
<evidence type="ECO:0000256" key="5">
    <source>
        <dbReference type="ARBA" id="ARBA00023128"/>
    </source>
</evidence>
<organism evidence="9 10">
    <name type="scientific">Sporothrix schenckii (strain ATCC 58251 / de Perez 2211183)</name>
    <name type="common">Rose-picker's disease fungus</name>
    <dbReference type="NCBI Taxonomy" id="1391915"/>
    <lineage>
        <taxon>Eukaryota</taxon>
        <taxon>Fungi</taxon>
        <taxon>Dikarya</taxon>
        <taxon>Ascomycota</taxon>
        <taxon>Pezizomycotina</taxon>
        <taxon>Sordariomycetes</taxon>
        <taxon>Sordariomycetidae</taxon>
        <taxon>Ophiostomatales</taxon>
        <taxon>Ophiostomataceae</taxon>
        <taxon>Sporothrix</taxon>
    </lineage>
</organism>
<comment type="similarity">
    <text evidence="2">Belongs to the mitochondrion-specific ribosomal protein mS29 family.</text>
</comment>
<evidence type="ECO:0000313" key="10">
    <source>
        <dbReference type="Proteomes" id="UP000018087"/>
    </source>
</evidence>
<reference evidence="10" key="1">
    <citation type="journal article" date="2014" name="Genome Announc.">
        <title>Genome sequence of the pathogenic fungus Sporothrix schenckii (ATCC 58251).</title>
        <authorList>
            <person name="Cuomo C.A."/>
            <person name="Rodriguez-Del Valle N."/>
            <person name="Perez-Sanchez L."/>
            <person name="Abouelleil A."/>
            <person name="Goldberg J."/>
            <person name="Young S."/>
            <person name="Zeng Q."/>
            <person name="Birren B.W."/>
        </authorList>
    </citation>
    <scope>NUCLEOTIDE SEQUENCE [LARGE SCALE GENOMIC DNA]</scope>
    <source>
        <strain evidence="10">ATCC 58251 / de Perez 2211183</strain>
    </source>
</reference>
<proteinExistence type="inferred from homology"/>
<dbReference type="InterPro" id="IPR019368">
    <property type="entry name" value="Ribosomal_mS29"/>
</dbReference>
<comment type="subcellular location">
    <subcellularLocation>
        <location evidence="1">Mitochondrion</location>
    </subcellularLocation>
</comment>
<dbReference type="Proteomes" id="UP000018087">
    <property type="component" value="Unassembled WGS sequence"/>
</dbReference>
<dbReference type="GO" id="GO:0005763">
    <property type="term" value="C:mitochondrial small ribosomal subunit"/>
    <property type="evidence" value="ECO:0007669"/>
    <property type="project" value="TreeGrafter"/>
</dbReference>
<evidence type="ECO:0000256" key="7">
    <source>
        <dbReference type="ARBA" id="ARBA00035140"/>
    </source>
</evidence>
<accession>U7PJN7</accession>
<feature type="region of interest" description="Disordered" evidence="8">
    <location>
        <begin position="120"/>
        <end position="140"/>
    </location>
</feature>
<dbReference type="Pfam" id="PF10236">
    <property type="entry name" value="DAP3"/>
    <property type="match status" value="1"/>
</dbReference>
<dbReference type="HOGENOM" id="CLU_046315_1_0_1"/>
<dbReference type="GO" id="GO:0003735">
    <property type="term" value="F:structural constituent of ribosome"/>
    <property type="evidence" value="ECO:0007669"/>
    <property type="project" value="TreeGrafter"/>
</dbReference>
<evidence type="ECO:0000256" key="2">
    <source>
        <dbReference type="ARBA" id="ARBA00009863"/>
    </source>
</evidence>
<keyword evidence="4" id="KW-0689">Ribosomal protein</keyword>
<evidence type="ECO:0000313" key="9">
    <source>
        <dbReference type="EMBL" id="ERS95767.1"/>
    </source>
</evidence>
<protein>
    <recommendedName>
        <fullName evidence="7">Small ribosomal subunit protein mS29</fullName>
    </recommendedName>
</protein>
<keyword evidence="5" id="KW-0496">Mitochondrion</keyword>
<name>U7PJN7_SPOS1</name>
<evidence type="ECO:0000256" key="3">
    <source>
        <dbReference type="ARBA" id="ARBA00022946"/>
    </source>
</evidence>
<feature type="compositionally biased region" description="Low complexity" evidence="8">
    <location>
        <begin position="124"/>
        <end position="133"/>
    </location>
</feature>
<keyword evidence="3" id="KW-0809">Transit peptide</keyword>
<dbReference type="PANTHER" id="PTHR12810:SF0">
    <property type="entry name" value="SMALL RIBOSOMAL SUBUNIT PROTEIN MS29"/>
    <property type="match status" value="1"/>
</dbReference>
<dbReference type="eggNOG" id="KOG3928">
    <property type="taxonomic scope" value="Eukaryota"/>
</dbReference>
<keyword evidence="10" id="KW-1185">Reference proteome</keyword>
<keyword evidence="6" id="KW-0687">Ribonucleoprotein</keyword>
<dbReference type="EMBL" id="KI440852">
    <property type="protein sequence ID" value="ERS95767.1"/>
    <property type="molecule type" value="Genomic_DNA"/>
</dbReference>
<dbReference type="PANTHER" id="PTHR12810">
    <property type="entry name" value="MITOCHONDRIAL 28S RIBOSOMAL PROTEIN S29"/>
    <property type="match status" value="1"/>
</dbReference>
<evidence type="ECO:0000256" key="4">
    <source>
        <dbReference type="ARBA" id="ARBA00022980"/>
    </source>
</evidence>
<dbReference type="OrthoDB" id="274828at2759"/>
<dbReference type="AlphaFoldDB" id="U7PJN7"/>
<dbReference type="STRING" id="1391915.U7PJN7"/>
<evidence type="ECO:0000256" key="6">
    <source>
        <dbReference type="ARBA" id="ARBA00023274"/>
    </source>
</evidence>
<evidence type="ECO:0000256" key="8">
    <source>
        <dbReference type="SAM" id="MobiDB-lite"/>
    </source>
</evidence>